<dbReference type="InterPro" id="IPR050271">
    <property type="entry name" value="UDP-glycosyltransferase"/>
</dbReference>
<evidence type="ECO:0000259" key="3">
    <source>
        <dbReference type="Pfam" id="PF06722"/>
    </source>
</evidence>
<dbReference type="EMBL" id="CP030850">
    <property type="protein sequence ID" value="AXE21242.1"/>
    <property type="molecule type" value="Genomic_DNA"/>
</dbReference>
<dbReference type="GO" id="GO:0016757">
    <property type="term" value="F:glycosyltransferase activity"/>
    <property type="evidence" value="ECO:0007669"/>
    <property type="project" value="UniProtKB-KW"/>
</dbReference>
<dbReference type="PANTHER" id="PTHR48043">
    <property type="entry name" value="EG:EG0003.4 PROTEIN-RELATED"/>
    <property type="match status" value="1"/>
</dbReference>
<keyword evidence="1" id="KW-0328">Glycosyltransferase</keyword>
<dbReference type="Gene3D" id="3.40.50.2000">
    <property type="entry name" value="Glycogen Phosphorylase B"/>
    <property type="match status" value="1"/>
</dbReference>
<accession>A0A344TRH1</accession>
<protein>
    <recommendedName>
        <fullName evidence="3">Erythromycin biosynthesis protein CIII-like C-terminal domain-containing protein</fullName>
    </recommendedName>
</protein>
<dbReference type="OrthoDB" id="9805366at2"/>
<evidence type="ECO:0000313" key="4">
    <source>
        <dbReference type="EMBL" id="AXE21242.1"/>
    </source>
</evidence>
<dbReference type="Pfam" id="PF06722">
    <property type="entry name" value="EryCIII-like_C"/>
    <property type="match status" value="1"/>
</dbReference>
<reference evidence="4 5" key="1">
    <citation type="submission" date="2018-07" db="EMBL/GenBank/DDBJ databases">
        <title>Genome sequencing of Runella.</title>
        <authorList>
            <person name="Baek M.-G."/>
            <person name="Yi H."/>
        </authorList>
    </citation>
    <scope>NUCLEOTIDE SEQUENCE [LARGE SCALE GENOMIC DNA]</scope>
    <source>
        <strain evidence="4 5">HYN0085</strain>
    </source>
</reference>
<evidence type="ECO:0000313" key="5">
    <source>
        <dbReference type="Proteomes" id="UP000251993"/>
    </source>
</evidence>
<keyword evidence="2" id="KW-0808">Transferase</keyword>
<dbReference type="SUPFAM" id="SSF53756">
    <property type="entry name" value="UDP-Glycosyltransferase/glycogen phosphorylase"/>
    <property type="match status" value="1"/>
</dbReference>
<gene>
    <name evidence="4" type="ORF">DR864_27620</name>
</gene>
<sequence>MKTALFILLPYPSHYFVGFGKARQLKAQGYEVVFTGLSSHQTLIEREGFVFKPLRYASSYKHLSFRSLIALLIQTLLNKPFTIQRYRTFWEEVKEIQVLADELKPEILLIDSHLGHYALYLWQTQCTKIILNTKLSSYPEIGIPPLTEGWLASRNGWAIVCAWVGWQVHFLKRKWKQWLEKIAFLGKDDHWLLERLAQKTGQKYSDWFDDNHCFYPAVKALPKLITYPSALEYPWKKPKAGEYYEAIPFERNESHLLSEEYCQLMAQLRLLKLQNPAIKIVYANFGTTGLNNNERGLQALDKLIAVIQDMPNIRLIVSTNFIKNMSISNVFCLENVPQLDLLPHCDLMVSHGGLNSICECIQAGVPMLLCPLSHKADHFGNAARVQFHGMGLIGDLLNEPKKALKNKVEQLCCTTTVPSHTTWRKPSEISLTDFAK</sequence>
<feature type="domain" description="Erythromycin biosynthesis protein CIII-like C-terminal" evidence="3">
    <location>
        <begin position="329"/>
        <end position="397"/>
    </location>
</feature>
<dbReference type="AlphaFoldDB" id="A0A344TRH1"/>
<dbReference type="InterPro" id="IPR010610">
    <property type="entry name" value="EryCIII-like_C"/>
</dbReference>
<dbReference type="Proteomes" id="UP000251993">
    <property type="component" value="Chromosome"/>
</dbReference>
<evidence type="ECO:0000256" key="2">
    <source>
        <dbReference type="ARBA" id="ARBA00022679"/>
    </source>
</evidence>
<proteinExistence type="predicted"/>
<dbReference type="KEGG" id="run:DR864_27620"/>
<organism evidence="4 5">
    <name type="scientific">Runella rosea</name>
    <dbReference type="NCBI Taxonomy" id="2259595"/>
    <lineage>
        <taxon>Bacteria</taxon>
        <taxon>Pseudomonadati</taxon>
        <taxon>Bacteroidota</taxon>
        <taxon>Cytophagia</taxon>
        <taxon>Cytophagales</taxon>
        <taxon>Spirosomataceae</taxon>
        <taxon>Runella</taxon>
    </lineage>
</organism>
<name>A0A344TRH1_9BACT</name>
<dbReference type="PANTHER" id="PTHR48043:SF145">
    <property type="entry name" value="FI06409P-RELATED"/>
    <property type="match status" value="1"/>
</dbReference>
<keyword evidence="5" id="KW-1185">Reference proteome</keyword>
<evidence type="ECO:0000256" key="1">
    <source>
        <dbReference type="ARBA" id="ARBA00022676"/>
    </source>
</evidence>